<protein>
    <submittedName>
        <fullName evidence="1">Uncharacterized protein</fullName>
    </submittedName>
</protein>
<evidence type="ECO:0000313" key="1">
    <source>
        <dbReference type="EMBL" id="GLQ03313.1"/>
    </source>
</evidence>
<dbReference type="GeneID" id="99696306"/>
<name>A0AA37S368_9GAMM</name>
<sequence length="100" mass="11350">MRKEFEFTVKGHKIKIVNSWFGGAKLYVDGDFRDQDSTFIVNGKTALLSAKLADLGILEIFPISALISVEMDAFLITDDERLQVYSSHKRLTLTQQRLAK</sequence>
<dbReference type="EMBL" id="BSNE01000012">
    <property type="protein sequence ID" value="GLQ03313.1"/>
    <property type="molecule type" value="Genomic_DNA"/>
</dbReference>
<proteinExistence type="predicted"/>
<reference evidence="1" key="1">
    <citation type="journal article" date="2014" name="Int. J. Syst. Evol. Microbiol.">
        <title>Complete genome sequence of Corynebacterium casei LMG S-19264T (=DSM 44701T), isolated from a smear-ripened cheese.</title>
        <authorList>
            <consortium name="US DOE Joint Genome Institute (JGI-PGF)"/>
            <person name="Walter F."/>
            <person name="Albersmeier A."/>
            <person name="Kalinowski J."/>
            <person name="Ruckert C."/>
        </authorList>
    </citation>
    <scope>NUCLEOTIDE SEQUENCE</scope>
    <source>
        <strain evidence="1">NBRC 103034</strain>
    </source>
</reference>
<comment type="caution">
    <text evidence="1">The sequence shown here is derived from an EMBL/GenBank/DDBJ whole genome shotgun (WGS) entry which is preliminary data.</text>
</comment>
<dbReference type="RefSeq" id="WP_096038561.1">
    <property type="nucleotide sequence ID" value="NZ_BJXY01000004.1"/>
</dbReference>
<dbReference type="AlphaFoldDB" id="A0AA37S368"/>
<evidence type="ECO:0000313" key="2">
    <source>
        <dbReference type="Proteomes" id="UP001161408"/>
    </source>
</evidence>
<organism evidence="1 2">
    <name type="scientific">Pseudoalteromonas tetraodonis GFC</name>
    <dbReference type="NCBI Taxonomy" id="1315271"/>
    <lineage>
        <taxon>Bacteria</taxon>
        <taxon>Pseudomonadati</taxon>
        <taxon>Pseudomonadota</taxon>
        <taxon>Gammaproteobacteria</taxon>
        <taxon>Alteromonadales</taxon>
        <taxon>Pseudoalteromonadaceae</taxon>
        <taxon>Pseudoalteromonas</taxon>
    </lineage>
</organism>
<keyword evidence="2" id="KW-1185">Reference proteome</keyword>
<gene>
    <name evidence="1" type="ORF">GCM10007914_21940</name>
</gene>
<accession>A0AA37S368</accession>
<reference evidence="1" key="2">
    <citation type="submission" date="2023-01" db="EMBL/GenBank/DDBJ databases">
        <title>Draft genome sequence of Pseudoalteromonas tetraodonis strain NBRC 103034.</title>
        <authorList>
            <person name="Sun Q."/>
            <person name="Mori K."/>
        </authorList>
    </citation>
    <scope>NUCLEOTIDE SEQUENCE</scope>
    <source>
        <strain evidence="1">NBRC 103034</strain>
    </source>
</reference>
<dbReference type="Proteomes" id="UP001161408">
    <property type="component" value="Unassembled WGS sequence"/>
</dbReference>